<dbReference type="EMBL" id="CM047580">
    <property type="protein sequence ID" value="KAI9922564.1"/>
    <property type="molecule type" value="Genomic_DNA"/>
</dbReference>
<reference evidence="1 2" key="1">
    <citation type="journal article" date="2022" name="bioRxiv">
        <title>The genome of the oomycete Peronosclerospora sorghi, a cosmopolitan pathogen of maize and sorghum, is inflated with dispersed pseudogenes.</title>
        <authorList>
            <person name="Fletcher K."/>
            <person name="Martin F."/>
            <person name="Isakeit T."/>
            <person name="Cavanaugh K."/>
            <person name="Magill C."/>
            <person name="Michelmore R."/>
        </authorList>
    </citation>
    <scope>NUCLEOTIDE SEQUENCE [LARGE SCALE GENOMIC DNA]</scope>
    <source>
        <strain evidence="1">P6</strain>
    </source>
</reference>
<organism evidence="1 2">
    <name type="scientific">Peronosclerospora sorghi</name>
    <dbReference type="NCBI Taxonomy" id="230839"/>
    <lineage>
        <taxon>Eukaryota</taxon>
        <taxon>Sar</taxon>
        <taxon>Stramenopiles</taxon>
        <taxon>Oomycota</taxon>
        <taxon>Peronosporomycetes</taxon>
        <taxon>Peronosporales</taxon>
        <taxon>Peronosporaceae</taxon>
        <taxon>Peronosclerospora</taxon>
    </lineage>
</organism>
<proteinExistence type="predicted"/>
<evidence type="ECO:0000313" key="2">
    <source>
        <dbReference type="Proteomes" id="UP001163321"/>
    </source>
</evidence>
<dbReference type="Proteomes" id="UP001163321">
    <property type="component" value="Chromosome 1"/>
</dbReference>
<name>A0ACC0WWX3_9STRA</name>
<accession>A0ACC0WWX3</accession>
<evidence type="ECO:0000313" key="1">
    <source>
        <dbReference type="EMBL" id="KAI9922564.1"/>
    </source>
</evidence>
<sequence>MLLDRKNIARDASRHRKSIGASFSMFRVNYRDLWLREETTIQLQNFAEGASVDEETVMTFLLVSKEMNARGLPVATLSSARGIYQHAAYRVVVHNSHQMQRNRYITADMTTTTPTTPSKIARIIVVLSLSLEVTPGMPPSLSPPKLLPAVMSPDESDDGGTATALDPGVHVLFST</sequence>
<protein>
    <submittedName>
        <fullName evidence="1">Uncharacterized protein</fullName>
    </submittedName>
</protein>
<gene>
    <name evidence="1" type="ORF">PsorP6_000093</name>
</gene>
<keyword evidence="2" id="KW-1185">Reference proteome</keyword>
<comment type="caution">
    <text evidence="1">The sequence shown here is derived from an EMBL/GenBank/DDBJ whole genome shotgun (WGS) entry which is preliminary data.</text>
</comment>